<dbReference type="EMBL" id="JARKIE010000043">
    <property type="protein sequence ID" value="KAJ7694156.1"/>
    <property type="molecule type" value="Genomic_DNA"/>
</dbReference>
<dbReference type="InterPro" id="IPR017856">
    <property type="entry name" value="Integrase-like_N"/>
</dbReference>
<dbReference type="InterPro" id="IPR026564">
    <property type="entry name" value="Transcrip_reg_TACO1-like_dom3"/>
</dbReference>
<feature type="domain" description="TACO1/YebC-like N-terminal" evidence="3">
    <location>
        <begin position="26"/>
        <end position="94"/>
    </location>
</feature>
<dbReference type="InterPro" id="IPR002876">
    <property type="entry name" value="Transcrip_reg_TACO1-like"/>
</dbReference>
<dbReference type="Pfam" id="PF20772">
    <property type="entry name" value="TACO1_YebC_N"/>
    <property type="match status" value="1"/>
</dbReference>
<evidence type="ECO:0000313" key="4">
    <source>
        <dbReference type="EMBL" id="KAJ7694156.1"/>
    </source>
</evidence>
<name>A0AAD7DME4_MYCRO</name>
<dbReference type="PANTHER" id="PTHR12532">
    <property type="entry name" value="TRANSLATIONAL ACTIVATOR OF CYTOCHROME C OXIDASE 1"/>
    <property type="match status" value="1"/>
</dbReference>
<keyword evidence="5" id="KW-1185">Reference proteome</keyword>
<accession>A0AAD7DME4</accession>
<comment type="caution">
    <text evidence="4">The sequence shown here is derived from an EMBL/GenBank/DDBJ whole genome shotgun (WGS) entry which is preliminary data.</text>
</comment>
<dbReference type="InterPro" id="IPR049083">
    <property type="entry name" value="TACO1_YebC_N"/>
</dbReference>
<protein>
    <submittedName>
        <fullName evidence="4">YebC-like protein</fullName>
    </submittedName>
</protein>
<dbReference type="Pfam" id="PF01709">
    <property type="entry name" value="Transcrip_reg"/>
    <property type="match status" value="1"/>
</dbReference>
<dbReference type="Proteomes" id="UP001221757">
    <property type="component" value="Unassembled WGS sequence"/>
</dbReference>
<dbReference type="Gene3D" id="3.30.70.980">
    <property type="match status" value="2"/>
</dbReference>
<reference evidence="4" key="1">
    <citation type="submission" date="2023-03" db="EMBL/GenBank/DDBJ databases">
        <title>Massive genome expansion in bonnet fungi (Mycena s.s.) driven by repeated elements and novel gene families across ecological guilds.</title>
        <authorList>
            <consortium name="Lawrence Berkeley National Laboratory"/>
            <person name="Harder C.B."/>
            <person name="Miyauchi S."/>
            <person name="Viragh M."/>
            <person name="Kuo A."/>
            <person name="Thoen E."/>
            <person name="Andreopoulos B."/>
            <person name="Lu D."/>
            <person name="Skrede I."/>
            <person name="Drula E."/>
            <person name="Henrissat B."/>
            <person name="Morin E."/>
            <person name="Kohler A."/>
            <person name="Barry K."/>
            <person name="LaButti K."/>
            <person name="Morin E."/>
            <person name="Salamov A."/>
            <person name="Lipzen A."/>
            <person name="Mereny Z."/>
            <person name="Hegedus B."/>
            <person name="Baldrian P."/>
            <person name="Stursova M."/>
            <person name="Weitz H."/>
            <person name="Taylor A."/>
            <person name="Grigoriev I.V."/>
            <person name="Nagy L.G."/>
            <person name="Martin F."/>
            <person name="Kauserud H."/>
        </authorList>
    </citation>
    <scope>NUCLEOTIDE SEQUENCE</scope>
    <source>
        <strain evidence="4">CBHHK067</strain>
    </source>
</reference>
<dbReference type="PANTHER" id="PTHR12532:SF0">
    <property type="entry name" value="TRANSLATIONAL ACTIVATOR OF CYTOCHROME C OXIDASE 1"/>
    <property type="match status" value="1"/>
</dbReference>
<evidence type="ECO:0000313" key="5">
    <source>
        <dbReference type="Proteomes" id="UP001221757"/>
    </source>
</evidence>
<dbReference type="InterPro" id="IPR048300">
    <property type="entry name" value="TACO1_YebC-like_2nd/3rd_dom"/>
</dbReference>
<dbReference type="SUPFAM" id="SSF75625">
    <property type="entry name" value="YebC-like"/>
    <property type="match status" value="1"/>
</dbReference>
<proteinExistence type="inferred from homology"/>
<dbReference type="GO" id="GO:0005739">
    <property type="term" value="C:mitochondrion"/>
    <property type="evidence" value="ECO:0007669"/>
    <property type="project" value="TreeGrafter"/>
</dbReference>
<dbReference type="AlphaFoldDB" id="A0AAD7DME4"/>
<feature type="domain" description="TACO1/YebC-like second and third" evidence="2">
    <location>
        <begin position="103"/>
        <end position="268"/>
    </location>
</feature>
<evidence type="ECO:0000256" key="1">
    <source>
        <dbReference type="ARBA" id="ARBA00008724"/>
    </source>
</evidence>
<dbReference type="Gene3D" id="1.10.10.200">
    <property type="match status" value="1"/>
</dbReference>
<comment type="similarity">
    <text evidence="1">Belongs to the TACO1 family.</text>
</comment>
<sequence>MLRSNVHFTFARRSFCSTRPSLSGHNKWSKIKDKKAINDGKKNLAYTRASRDIQIAVRLGGSADPEKNSTLAAVLRRLKDVPKENIQNALEKASRRRDQRGDDVMYEALAYNTVGLIIECTTDNPTRTFADIRHILNEHSTRLAPVRFMFDRKGSVKVLMSKQHENHEARLEALIEIALNNGAEDLDESSSTDAEVEMQFTCAPESLGQLTAALTAPGVCETLLASETVFTPVDTDNAACEEDPDMAAKITDLVKEIEENDDTKRVWLSWSP</sequence>
<dbReference type="InterPro" id="IPR029072">
    <property type="entry name" value="YebC-like"/>
</dbReference>
<gene>
    <name evidence="4" type="ORF">B0H17DRAFT_1159213</name>
</gene>
<evidence type="ECO:0000259" key="3">
    <source>
        <dbReference type="Pfam" id="PF20772"/>
    </source>
</evidence>
<organism evidence="4 5">
    <name type="scientific">Mycena rosella</name>
    <name type="common">Pink bonnet</name>
    <name type="synonym">Agaricus rosellus</name>
    <dbReference type="NCBI Taxonomy" id="1033263"/>
    <lineage>
        <taxon>Eukaryota</taxon>
        <taxon>Fungi</taxon>
        <taxon>Dikarya</taxon>
        <taxon>Basidiomycota</taxon>
        <taxon>Agaricomycotina</taxon>
        <taxon>Agaricomycetes</taxon>
        <taxon>Agaricomycetidae</taxon>
        <taxon>Agaricales</taxon>
        <taxon>Marasmiineae</taxon>
        <taxon>Mycenaceae</taxon>
        <taxon>Mycena</taxon>
    </lineage>
</organism>
<evidence type="ECO:0000259" key="2">
    <source>
        <dbReference type="Pfam" id="PF01709"/>
    </source>
</evidence>